<name>E9HDW3_DAPPU</name>
<dbReference type="STRING" id="6669.E9HDW3"/>
<dbReference type="AlphaFoldDB" id="E9HDW3"/>
<evidence type="ECO:0000313" key="2">
    <source>
        <dbReference type="EMBL" id="EFX70100.1"/>
    </source>
</evidence>
<reference evidence="2 3" key="1">
    <citation type="journal article" date="2011" name="Science">
        <title>The ecoresponsive genome of Daphnia pulex.</title>
        <authorList>
            <person name="Colbourne J.K."/>
            <person name="Pfrender M.E."/>
            <person name="Gilbert D."/>
            <person name="Thomas W.K."/>
            <person name="Tucker A."/>
            <person name="Oakley T.H."/>
            <person name="Tokishita S."/>
            <person name="Aerts A."/>
            <person name="Arnold G.J."/>
            <person name="Basu M.K."/>
            <person name="Bauer D.J."/>
            <person name="Caceres C.E."/>
            <person name="Carmel L."/>
            <person name="Casola C."/>
            <person name="Choi J.H."/>
            <person name="Detter J.C."/>
            <person name="Dong Q."/>
            <person name="Dusheyko S."/>
            <person name="Eads B.D."/>
            <person name="Frohlich T."/>
            <person name="Geiler-Samerotte K.A."/>
            <person name="Gerlach D."/>
            <person name="Hatcher P."/>
            <person name="Jogdeo S."/>
            <person name="Krijgsveld J."/>
            <person name="Kriventseva E.V."/>
            <person name="Kultz D."/>
            <person name="Laforsch C."/>
            <person name="Lindquist E."/>
            <person name="Lopez J."/>
            <person name="Manak J.R."/>
            <person name="Muller J."/>
            <person name="Pangilinan J."/>
            <person name="Patwardhan R.P."/>
            <person name="Pitluck S."/>
            <person name="Pritham E.J."/>
            <person name="Rechtsteiner A."/>
            <person name="Rho M."/>
            <person name="Rogozin I.B."/>
            <person name="Sakarya O."/>
            <person name="Salamov A."/>
            <person name="Schaack S."/>
            <person name="Shapiro H."/>
            <person name="Shiga Y."/>
            <person name="Skalitzky C."/>
            <person name="Smith Z."/>
            <person name="Souvorov A."/>
            <person name="Sung W."/>
            <person name="Tang Z."/>
            <person name="Tsuchiya D."/>
            <person name="Tu H."/>
            <person name="Vos H."/>
            <person name="Wang M."/>
            <person name="Wolf Y.I."/>
            <person name="Yamagata H."/>
            <person name="Yamada T."/>
            <person name="Ye Y."/>
            <person name="Shaw J.R."/>
            <person name="Andrews J."/>
            <person name="Crease T.J."/>
            <person name="Tang H."/>
            <person name="Lucas S.M."/>
            <person name="Robertson H.M."/>
            <person name="Bork P."/>
            <person name="Koonin E.V."/>
            <person name="Zdobnov E.M."/>
            <person name="Grigoriev I.V."/>
            <person name="Lynch M."/>
            <person name="Boore J.L."/>
        </authorList>
    </citation>
    <scope>NUCLEOTIDE SEQUENCE [LARGE SCALE GENOMIC DNA]</scope>
</reference>
<gene>
    <name evidence="2" type="ORF">DAPPUDRAFT_328500</name>
</gene>
<accession>E9HDW3</accession>
<evidence type="ECO:0000313" key="3">
    <source>
        <dbReference type="Proteomes" id="UP000000305"/>
    </source>
</evidence>
<dbReference type="OrthoDB" id="2138378at2759"/>
<proteinExistence type="predicted"/>
<feature type="region of interest" description="Disordered" evidence="1">
    <location>
        <begin position="46"/>
        <end position="67"/>
    </location>
</feature>
<dbReference type="EMBL" id="GL732625">
    <property type="protein sequence ID" value="EFX70100.1"/>
    <property type="molecule type" value="Genomic_DNA"/>
</dbReference>
<dbReference type="Proteomes" id="UP000000305">
    <property type="component" value="Unassembled WGS sequence"/>
</dbReference>
<dbReference type="KEGG" id="dpx:DAPPUDRAFT_328500"/>
<organism evidence="2 3">
    <name type="scientific">Daphnia pulex</name>
    <name type="common">Water flea</name>
    <dbReference type="NCBI Taxonomy" id="6669"/>
    <lineage>
        <taxon>Eukaryota</taxon>
        <taxon>Metazoa</taxon>
        <taxon>Ecdysozoa</taxon>
        <taxon>Arthropoda</taxon>
        <taxon>Crustacea</taxon>
        <taxon>Branchiopoda</taxon>
        <taxon>Diplostraca</taxon>
        <taxon>Cladocera</taxon>
        <taxon>Anomopoda</taxon>
        <taxon>Daphniidae</taxon>
        <taxon>Daphnia</taxon>
    </lineage>
</organism>
<protein>
    <submittedName>
        <fullName evidence="2">Uncharacterized protein</fullName>
    </submittedName>
</protein>
<evidence type="ECO:0000256" key="1">
    <source>
        <dbReference type="SAM" id="MobiDB-lite"/>
    </source>
</evidence>
<dbReference type="InParanoid" id="E9HDW3"/>
<keyword evidence="3" id="KW-1185">Reference proteome</keyword>
<feature type="compositionally biased region" description="Basic and acidic residues" evidence="1">
    <location>
        <begin position="47"/>
        <end position="58"/>
    </location>
</feature>
<dbReference type="HOGENOM" id="CLU_2040378_0_0_1"/>
<sequence>MPTIIPLDDVTGNPKSVYDHRHRPWPEAKIGTHHNVAVYTSTTAAPDKAEEAPKDFDFKPSINQDCPEEERADIEETLRENVDCFARDGIADIVKVDTTESLCRQYEELKYYDATLLTMSK</sequence>